<dbReference type="EMBL" id="JBHFEH010000001">
    <property type="protein sequence ID" value="KAL2059212.1"/>
    <property type="molecule type" value="Genomic_DNA"/>
</dbReference>
<evidence type="ECO:0000313" key="1">
    <source>
        <dbReference type="EMBL" id="KAL2059212.1"/>
    </source>
</evidence>
<proteinExistence type="predicted"/>
<sequence length="131" mass="14821">MWFPFTSDPSKFGDDCKIAYDNMDMTDFQTHDKVPYEFLSDGARPSKSGMETMKTPRRYSFGTCTWAIVSLADIPTELLPAGPTGPFPKSDVAHWGGLFLRLLPMEWISVVCKGRARLVTRLLVWQIRSPS</sequence>
<reference evidence="1 2" key="1">
    <citation type="submission" date="2024-09" db="EMBL/GenBank/DDBJ databases">
        <title>Rethinking Asexuality: The Enigmatic Case of Functional Sexual Genes in Lepraria (Stereocaulaceae).</title>
        <authorList>
            <person name="Doellman M."/>
            <person name="Sun Y."/>
            <person name="Barcenas-Pena A."/>
            <person name="Lumbsch H.T."/>
            <person name="Grewe F."/>
        </authorList>
    </citation>
    <scope>NUCLEOTIDE SEQUENCE [LARGE SCALE GENOMIC DNA]</scope>
    <source>
        <strain evidence="1 2">Grewe 0041</strain>
    </source>
</reference>
<dbReference type="Proteomes" id="UP001590951">
    <property type="component" value="Unassembled WGS sequence"/>
</dbReference>
<protein>
    <submittedName>
        <fullName evidence="1">Uncharacterized protein</fullName>
    </submittedName>
</protein>
<evidence type="ECO:0000313" key="2">
    <source>
        <dbReference type="Proteomes" id="UP001590951"/>
    </source>
</evidence>
<organism evidence="1 2">
    <name type="scientific">Lepraria finkii</name>
    <dbReference type="NCBI Taxonomy" id="1340010"/>
    <lineage>
        <taxon>Eukaryota</taxon>
        <taxon>Fungi</taxon>
        <taxon>Dikarya</taxon>
        <taxon>Ascomycota</taxon>
        <taxon>Pezizomycotina</taxon>
        <taxon>Lecanoromycetes</taxon>
        <taxon>OSLEUM clade</taxon>
        <taxon>Lecanoromycetidae</taxon>
        <taxon>Lecanorales</taxon>
        <taxon>Lecanorineae</taxon>
        <taxon>Stereocaulaceae</taxon>
        <taxon>Lepraria</taxon>
    </lineage>
</organism>
<name>A0ABR4BN35_9LECA</name>
<accession>A0ABR4BN35</accession>
<gene>
    <name evidence="1" type="ORF">ABVK25_000504</name>
</gene>
<keyword evidence="2" id="KW-1185">Reference proteome</keyword>
<comment type="caution">
    <text evidence="1">The sequence shown here is derived from an EMBL/GenBank/DDBJ whole genome shotgun (WGS) entry which is preliminary data.</text>
</comment>